<reference evidence="8 9" key="1">
    <citation type="submission" date="2016-11" db="EMBL/GenBank/DDBJ databases">
        <authorList>
            <person name="Varghese N."/>
            <person name="Submissions S."/>
        </authorList>
    </citation>
    <scope>NUCLEOTIDE SEQUENCE [LARGE SCALE GENOMIC DNA]</scope>
    <source>
        <strain evidence="8 9">DSM 20664</strain>
    </source>
</reference>
<dbReference type="PROSITE" id="PS51779">
    <property type="entry name" value="POTRA"/>
    <property type="match status" value="3"/>
</dbReference>
<evidence type="ECO:0000313" key="8">
    <source>
        <dbReference type="EMBL" id="SIN65701.1"/>
    </source>
</evidence>
<name>A0ABY1JCD3_9BACT</name>
<keyword evidence="2" id="KW-0812">Transmembrane</keyword>
<accession>A0ABY1JCD3</accession>
<evidence type="ECO:0000256" key="6">
    <source>
        <dbReference type="SAM" id="SignalP"/>
    </source>
</evidence>
<dbReference type="InterPro" id="IPR034746">
    <property type="entry name" value="POTRA"/>
</dbReference>
<evidence type="ECO:0000256" key="3">
    <source>
        <dbReference type="ARBA" id="ARBA00022729"/>
    </source>
</evidence>
<dbReference type="InterPro" id="IPR000184">
    <property type="entry name" value="Bac_surfAg_D15"/>
</dbReference>
<dbReference type="EMBL" id="FSQZ01000001">
    <property type="protein sequence ID" value="SIN65701.1"/>
    <property type="molecule type" value="Genomic_DNA"/>
</dbReference>
<feature type="domain" description="POTRA" evidence="7">
    <location>
        <begin position="100"/>
        <end position="171"/>
    </location>
</feature>
<sequence length="628" mass="72101">MRFCVRLILISALLLLSSSSFVFAQSYPKVVELKVEGNQQVDANYILSVVGVKVDQPVDKEQLDKDVEAIYNLGFFSYVDVRVEPVEGGTRVVYVVQENPVVKEIRFEGNEVYSEDELKELVFTKPGNIFNSVFFRHDLERIRNKYQEDGYAMMRVQDVRIEDGVITVKILEPKVGEIAIQGNEKTKTYVIEREIKLKPGDHFNAKILRHSLNKLQKLGYFETVNVGFEPTEDPGLVNIVVSVEEQRTGRIGLSIGHGSSSGWSGGLSYEDTNWKGLGRTASVGFETGDREQYWITYEEPYMDTDYYSWRINLYKWEWDDIENYIGGESVFEYEESRTGISIGAGKKFKRDPRLSWYATLDWHDSDIPYGDIEWSTEFDNAAVEVAKRDTTGKYTGKTDEEIKKEIRRMYFDEHMQSGKTFSISGRLQRSTLDEYLSYPKGDVVSLNVEQALDFLGSEWNFTKYWLEAKYYTPVTKIGEIFDIDLGTQDTPVIFAARVRTGFSSGEIPFMDQYFLGGDRDLRGYEEDEFYGTEMFLANFEIRIPIEQAFGLVFFYDAGNAWGDSDPLIDYLYRTVGHGESRSSSFDLSDLHDSYGIGVRVRTPLGNLRIDLAEGEYETYTHFGFGELF</sequence>
<dbReference type="InterPro" id="IPR010827">
    <property type="entry name" value="BamA/TamA_POTRA"/>
</dbReference>
<comment type="subcellular location">
    <subcellularLocation>
        <location evidence="1">Membrane</location>
    </subcellularLocation>
</comment>
<keyword evidence="9" id="KW-1185">Reference proteome</keyword>
<dbReference type="Gene3D" id="2.40.160.50">
    <property type="entry name" value="membrane protein fhac: a member of the omp85/tpsb transporter family"/>
    <property type="match status" value="1"/>
</dbReference>
<feature type="chain" id="PRO_5045581623" evidence="6">
    <location>
        <begin position="25"/>
        <end position="628"/>
    </location>
</feature>
<proteinExistence type="predicted"/>
<dbReference type="InterPro" id="IPR039910">
    <property type="entry name" value="D15-like"/>
</dbReference>
<evidence type="ECO:0000256" key="4">
    <source>
        <dbReference type="ARBA" id="ARBA00023136"/>
    </source>
</evidence>
<dbReference type="Gene3D" id="3.10.20.310">
    <property type="entry name" value="membrane protein fhac"/>
    <property type="match status" value="3"/>
</dbReference>
<keyword evidence="4" id="KW-0472">Membrane</keyword>
<dbReference type="Pfam" id="PF01103">
    <property type="entry name" value="Omp85"/>
    <property type="match status" value="1"/>
</dbReference>
<evidence type="ECO:0000313" key="9">
    <source>
        <dbReference type="Proteomes" id="UP000185093"/>
    </source>
</evidence>
<dbReference type="RefSeq" id="WP_074199344.1">
    <property type="nucleotide sequence ID" value="NZ_FSQZ01000001.1"/>
</dbReference>
<keyword evidence="3 6" id="KW-0732">Signal</keyword>
<dbReference type="PANTHER" id="PTHR12815">
    <property type="entry name" value="SORTING AND ASSEMBLY MACHINERY SAMM50 PROTEIN FAMILY MEMBER"/>
    <property type="match status" value="1"/>
</dbReference>
<gene>
    <name evidence="8" type="ORF">SAMN05444368_0800</name>
</gene>
<dbReference type="Proteomes" id="UP000185093">
    <property type="component" value="Unassembled WGS sequence"/>
</dbReference>
<evidence type="ECO:0000259" key="7">
    <source>
        <dbReference type="PROSITE" id="PS51779"/>
    </source>
</evidence>
<evidence type="ECO:0000256" key="1">
    <source>
        <dbReference type="ARBA" id="ARBA00004370"/>
    </source>
</evidence>
<comment type="caution">
    <text evidence="8">The sequence shown here is derived from an EMBL/GenBank/DDBJ whole genome shotgun (WGS) entry which is preliminary data.</text>
</comment>
<evidence type="ECO:0000256" key="5">
    <source>
        <dbReference type="ARBA" id="ARBA00023237"/>
    </source>
</evidence>
<dbReference type="Pfam" id="PF07244">
    <property type="entry name" value="POTRA"/>
    <property type="match status" value="3"/>
</dbReference>
<evidence type="ECO:0000256" key="2">
    <source>
        <dbReference type="ARBA" id="ARBA00022692"/>
    </source>
</evidence>
<protein>
    <submittedName>
        <fullName evidence="8">Beta-barrel assembly machine subunit BamA</fullName>
    </submittedName>
</protein>
<keyword evidence="5" id="KW-0998">Cell outer membrane</keyword>
<organism evidence="8 9">
    <name type="scientific">Acetomicrobium flavidum</name>
    <dbReference type="NCBI Taxonomy" id="49896"/>
    <lineage>
        <taxon>Bacteria</taxon>
        <taxon>Thermotogati</taxon>
        <taxon>Synergistota</taxon>
        <taxon>Synergistia</taxon>
        <taxon>Synergistales</taxon>
        <taxon>Acetomicrobiaceae</taxon>
        <taxon>Acetomicrobium</taxon>
    </lineage>
</organism>
<feature type="domain" description="POTRA" evidence="7">
    <location>
        <begin position="28"/>
        <end position="99"/>
    </location>
</feature>
<dbReference type="PANTHER" id="PTHR12815:SF47">
    <property type="entry name" value="TRANSLOCATION AND ASSEMBLY MODULE SUBUNIT TAMA"/>
    <property type="match status" value="1"/>
</dbReference>
<feature type="signal peptide" evidence="6">
    <location>
        <begin position="1"/>
        <end position="24"/>
    </location>
</feature>
<feature type="domain" description="POTRA" evidence="7">
    <location>
        <begin position="173"/>
        <end position="246"/>
    </location>
</feature>